<protein>
    <submittedName>
        <fullName evidence="7">DUF86 domain-containing protein</fullName>
    </submittedName>
</protein>
<reference evidence="7" key="1">
    <citation type="submission" date="2020-10" db="EMBL/GenBank/DDBJ databases">
        <authorList>
            <person name="Gilroy R."/>
        </authorList>
    </citation>
    <scope>NUCLEOTIDE SEQUENCE</scope>
    <source>
        <strain evidence="7">2889</strain>
    </source>
</reference>
<dbReference type="InterPro" id="IPR008201">
    <property type="entry name" value="HepT-like"/>
</dbReference>
<dbReference type="GO" id="GO:0110001">
    <property type="term" value="C:toxin-antitoxin complex"/>
    <property type="evidence" value="ECO:0007669"/>
    <property type="project" value="InterPro"/>
</dbReference>
<dbReference type="PANTHER" id="PTHR34139:SF1">
    <property type="entry name" value="RNASE MJ1380-RELATED"/>
    <property type="match status" value="1"/>
</dbReference>
<evidence type="ECO:0000313" key="7">
    <source>
        <dbReference type="EMBL" id="MBO8433652.1"/>
    </source>
</evidence>
<accession>A0A9D9DT35</accession>
<dbReference type="AlphaFoldDB" id="A0A9D9DT35"/>
<dbReference type="Pfam" id="PF01934">
    <property type="entry name" value="HepT-like"/>
    <property type="match status" value="1"/>
</dbReference>
<keyword evidence="3" id="KW-0540">Nuclease</keyword>
<evidence type="ECO:0000256" key="3">
    <source>
        <dbReference type="ARBA" id="ARBA00022722"/>
    </source>
</evidence>
<keyword evidence="4" id="KW-0547">Nucleotide-binding</keyword>
<proteinExistence type="inferred from homology"/>
<dbReference type="InterPro" id="IPR037038">
    <property type="entry name" value="HepT-like_sf"/>
</dbReference>
<evidence type="ECO:0000256" key="6">
    <source>
        <dbReference type="ARBA" id="ARBA00024207"/>
    </source>
</evidence>
<dbReference type="EMBL" id="JADIMZ010000161">
    <property type="protein sequence ID" value="MBO8433652.1"/>
    <property type="molecule type" value="Genomic_DNA"/>
</dbReference>
<dbReference type="Gene3D" id="1.20.120.580">
    <property type="entry name" value="bsu32300-like"/>
    <property type="match status" value="1"/>
</dbReference>
<reference evidence="7" key="2">
    <citation type="journal article" date="2021" name="PeerJ">
        <title>Extensive microbial diversity within the chicken gut microbiome revealed by metagenomics and culture.</title>
        <authorList>
            <person name="Gilroy R."/>
            <person name="Ravi A."/>
            <person name="Getino M."/>
            <person name="Pursley I."/>
            <person name="Horton D.L."/>
            <person name="Alikhan N.F."/>
            <person name="Baker D."/>
            <person name="Gharbi K."/>
            <person name="Hall N."/>
            <person name="Watson M."/>
            <person name="Adriaenssens E.M."/>
            <person name="Foster-Nyarko E."/>
            <person name="Jarju S."/>
            <person name="Secka A."/>
            <person name="Antonio M."/>
            <person name="Oren A."/>
            <person name="Chaudhuri R.R."/>
            <person name="La Ragione R."/>
            <person name="Hildebrand F."/>
            <person name="Pallen M.J."/>
        </authorList>
    </citation>
    <scope>NUCLEOTIDE SEQUENCE</scope>
    <source>
        <strain evidence="7">2889</strain>
    </source>
</reference>
<organism evidence="7 8">
    <name type="scientific">Candidatus Pullibacteroides excrementavium</name>
    <dbReference type="NCBI Taxonomy" id="2840905"/>
    <lineage>
        <taxon>Bacteria</taxon>
        <taxon>Pseudomonadati</taxon>
        <taxon>Bacteroidota</taxon>
        <taxon>Bacteroidia</taxon>
        <taxon>Bacteroidales</taxon>
        <taxon>Candidatus Pullibacteroides</taxon>
    </lineage>
</organism>
<sequence length="123" mass="14327">MCELKFDRIRDRLFQIRESVELIEERVGEIAEPADFLTTPKGVFVFDACVLRLQVIGENVKKILDESENPLEKYHEIPWRAIVSLRNIISHEYANVDEEIVFQVIKEDLPKLKAVVDELLCTN</sequence>
<dbReference type="GO" id="GO:0016787">
    <property type="term" value="F:hydrolase activity"/>
    <property type="evidence" value="ECO:0007669"/>
    <property type="project" value="UniProtKB-KW"/>
</dbReference>
<keyword evidence="1" id="KW-0597">Phosphoprotein</keyword>
<evidence type="ECO:0000256" key="4">
    <source>
        <dbReference type="ARBA" id="ARBA00022741"/>
    </source>
</evidence>
<gene>
    <name evidence="7" type="ORF">IAB08_10240</name>
</gene>
<dbReference type="GO" id="GO:0000166">
    <property type="term" value="F:nucleotide binding"/>
    <property type="evidence" value="ECO:0007669"/>
    <property type="project" value="UniProtKB-KW"/>
</dbReference>
<keyword evidence="2" id="KW-1277">Toxin-antitoxin system</keyword>
<dbReference type="GO" id="GO:0004540">
    <property type="term" value="F:RNA nuclease activity"/>
    <property type="evidence" value="ECO:0007669"/>
    <property type="project" value="InterPro"/>
</dbReference>
<dbReference type="InterPro" id="IPR051813">
    <property type="entry name" value="HepT_RNase_toxin"/>
</dbReference>
<evidence type="ECO:0000256" key="1">
    <source>
        <dbReference type="ARBA" id="ARBA00022553"/>
    </source>
</evidence>
<evidence type="ECO:0000313" key="8">
    <source>
        <dbReference type="Proteomes" id="UP000823612"/>
    </source>
</evidence>
<dbReference type="Proteomes" id="UP000823612">
    <property type="component" value="Unassembled WGS sequence"/>
</dbReference>
<evidence type="ECO:0000256" key="5">
    <source>
        <dbReference type="ARBA" id="ARBA00022801"/>
    </source>
</evidence>
<name>A0A9D9DT35_9BACT</name>
<dbReference type="PANTHER" id="PTHR34139">
    <property type="entry name" value="UPF0331 PROTEIN MJ0127"/>
    <property type="match status" value="1"/>
</dbReference>
<evidence type="ECO:0000256" key="2">
    <source>
        <dbReference type="ARBA" id="ARBA00022649"/>
    </source>
</evidence>
<comment type="similarity">
    <text evidence="6">Belongs to the HepT RNase toxin family.</text>
</comment>
<comment type="caution">
    <text evidence="7">The sequence shown here is derived from an EMBL/GenBank/DDBJ whole genome shotgun (WGS) entry which is preliminary data.</text>
</comment>
<keyword evidence="5" id="KW-0378">Hydrolase</keyword>